<dbReference type="EMBL" id="NHTK01001108">
    <property type="protein sequence ID" value="PPR03057.1"/>
    <property type="molecule type" value="Genomic_DNA"/>
</dbReference>
<evidence type="ECO:0000313" key="2">
    <source>
        <dbReference type="EMBL" id="PPR03057.1"/>
    </source>
</evidence>
<feature type="region of interest" description="Disordered" evidence="1">
    <location>
        <begin position="156"/>
        <end position="176"/>
    </location>
</feature>
<sequence length="264" mass="27861">MISFQTGLPKSKPGKTAVNQEPSPIPTPLTDVRNVPAYSFAIADDRQVVIPSRVGVDNAATAQSTPESSSFVGSELESTSIPATRQSLTAAPVNIEAAASVQDVAAEAIAVGSVPNSAPSANNAPVPEGVESDEGRSLADLVQSGKDLLFMQDPLGNRQVPREPTAGTTGPVTSNDTAETMAASHGAKTKPKKIYFKYAPKRFDEWNLFGKEFAGQQGRRLTIEEVLAAYSALSETDKLCWTEMRSTLESSAPAAGKNGARNRK</sequence>
<feature type="region of interest" description="Disordered" evidence="1">
    <location>
        <begin position="114"/>
        <end position="135"/>
    </location>
</feature>
<reference evidence="2 3" key="1">
    <citation type="journal article" date="2018" name="Evol. Lett.">
        <title>Horizontal gene cluster transfer increased hallucinogenic mushroom diversity.</title>
        <authorList>
            <person name="Reynolds H.T."/>
            <person name="Vijayakumar V."/>
            <person name="Gluck-Thaler E."/>
            <person name="Korotkin H.B."/>
            <person name="Matheny P.B."/>
            <person name="Slot J.C."/>
        </authorList>
    </citation>
    <scope>NUCLEOTIDE SEQUENCE [LARGE SCALE GENOMIC DNA]</scope>
    <source>
        <strain evidence="2 3">2629</strain>
    </source>
</reference>
<evidence type="ECO:0000256" key="1">
    <source>
        <dbReference type="SAM" id="MobiDB-lite"/>
    </source>
</evidence>
<keyword evidence="3" id="KW-1185">Reference proteome</keyword>
<dbReference type="InParanoid" id="A0A409YJ70"/>
<feature type="compositionally biased region" description="Polar residues" evidence="1">
    <location>
        <begin position="114"/>
        <end position="123"/>
    </location>
</feature>
<protein>
    <submittedName>
        <fullName evidence="2">Uncharacterized protein</fullName>
    </submittedName>
</protein>
<feature type="region of interest" description="Disordered" evidence="1">
    <location>
        <begin position="1"/>
        <end position="31"/>
    </location>
</feature>
<dbReference type="Proteomes" id="UP000284842">
    <property type="component" value="Unassembled WGS sequence"/>
</dbReference>
<comment type="caution">
    <text evidence="2">The sequence shown here is derived from an EMBL/GenBank/DDBJ whole genome shotgun (WGS) entry which is preliminary data.</text>
</comment>
<organism evidence="2 3">
    <name type="scientific">Panaeolus cyanescens</name>
    <dbReference type="NCBI Taxonomy" id="181874"/>
    <lineage>
        <taxon>Eukaryota</taxon>
        <taxon>Fungi</taxon>
        <taxon>Dikarya</taxon>
        <taxon>Basidiomycota</taxon>
        <taxon>Agaricomycotina</taxon>
        <taxon>Agaricomycetes</taxon>
        <taxon>Agaricomycetidae</taxon>
        <taxon>Agaricales</taxon>
        <taxon>Agaricineae</taxon>
        <taxon>Galeropsidaceae</taxon>
        <taxon>Panaeolus</taxon>
    </lineage>
</organism>
<feature type="compositionally biased region" description="Polar residues" evidence="1">
    <location>
        <begin position="60"/>
        <end position="77"/>
    </location>
</feature>
<feature type="compositionally biased region" description="Polar residues" evidence="1">
    <location>
        <begin position="166"/>
        <end position="176"/>
    </location>
</feature>
<evidence type="ECO:0000313" key="3">
    <source>
        <dbReference type="Proteomes" id="UP000284842"/>
    </source>
</evidence>
<dbReference type="AlphaFoldDB" id="A0A409YJ70"/>
<feature type="region of interest" description="Disordered" evidence="1">
    <location>
        <begin position="58"/>
        <end position="77"/>
    </location>
</feature>
<proteinExistence type="predicted"/>
<name>A0A409YJ70_9AGAR</name>
<gene>
    <name evidence="2" type="ORF">CVT24_012445</name>
</gene>
<accession>A0A409YJ70</accession>